<evidence type="ECO:0000313" key="1">
    <source>
        <dbReference type="EMBL" id="GAA4944632.1"/>
    </source>
</evidence>
<dbReference type="InterPro" id="IPR012334">
    <property type="entry name" value="Pectin_lyas_fold"/>
</dbReference>
<dbReference type="InterPro" id="IPR039513">
    <property type="entry name" value="PL-6"/>
</dbReference>
<dbReference type="SUPFAM" id="SSF51126">
    <property type="entry name" value="Pectin lyase-like"/>
    <property type="match status" value="2"/>
</dbReference>
<dbReference type="EMBL" id="BAABLX010000023">
    <property type="protein sequence ID" value="GAA4944632.1"/>
    <property type="molecule type" value="Genomic_DNA"/>
</dbReference>
<reference evidence="2" key="1">
    <citation type="journal article" date="2019" name="Int. J. Syst. Evol. Microbiol.">
        <title>The Global Catalogue of Microorganisms (GCM) 10K type strain sequencing project: providing services to taxonomists for standard genome sequencing and annotation.</title>
        <authorList>
            <consortium name="The Broad Institute Genomics Platform"/>
            <consortium name="The Broad Institute Genome Sequencing Center for Infectious Disease"/>
            <person name="Wu L."/>
            <person name="Ma J."/>
        </authorList>
    </citation>
    <scope>NUCLEOTIDE SEQUENCE [LARGE SCALE GENOMIC DNA]</scope>
    <source>
        <strain evidence="2">JCM 19134</strain>
    </source>
</reference>
<evidence type="ECO:0000313" key="2">
    <source>
        <dbReference type="Proteomes" id="UP001409585"/>
    </source>
</evidence>
<dbReference type="AlphaFoldDB" id="A0AAV3U2X2"/>
<dbReference type="CDD" id="cd14251">
    <property type="entry name" value="PL-6"/>
    <property type="match status" value="1"/>
</dbReference>
<dbReference type="Proteomes" id="UP001409585">
    <property type="component" value="Unassembled WGS sequence"/>
</dbReference>
<evidence type="ECO:0008006" key="3">
    <source>
        <dbReference type="Google" id="ProtNLM"/>
    </source>
</evidence>
<dbReference type="Pfam" id="PF14592">
    <property type="entry name" value="Chondroitinas_B"/>
    <property type="match status" value="1"/>
</dbReference>
<dbReference type="InterPro" id="IPR011050">
    <property type="entry name" value="Pectin_lyase_fold/virulence"/>
</dbReference>
<dbReference type="SMART" id="SM00710">
    <property type="entry name" value="PbH1"/>
    <property type="match status" value="6"/>
</dbReference>
<comment type="caution">
    <text evidence="1">The sequence shown here is derived from an EMBL/GenBank/DDBJ whole genome shotgun (WGS) entry which is preliminary data.</text>
</comment>
<proteinExistence type="predicted"/>
<keyword evidence="2" id="KW-1185">Reference proteome</keyword>
<gene>
    <name evidence="1" type="ORF">GCM10025791_24540</name>
</gene>
<accession>A0AAV3U2X2</accession>
<dbReference type="Gene3D" id="2.160.20.10">
    <property type="entry name" value="Single-stranded right-handed beta-helix, Pectin lyase-like"/>
    <property type="match status" value="2"/>
</dbReference>
<sequence length="625" mass="68913">MANHSRVTQTVIYYYSNPERFETDYWVALYGRHNRFDHSHLEGKQNKGVTLAVRLDSEKSRENHHRIDHNYFGPRPTLGSNGGETLRVGTSHYSRTYSRTVIENNYFDRCDGELEIISNKSGGNVYRGNVFYESRGTLTLRHGHDNLVESNVFYGNNIDHTGGIRVINKRQVVKNNYLEGLAGYRFGGALVLMNGVPNSPINRYDRVEDSVIENNSIVNSGRIQFAAGSDQERSAVPVRTLFANNLIYNDNESEVFAVYDDISGINFRGNVTNGKAHPVVDPGVLHRKFSMSESKYGLKVPVDSSLATVGIAKDLIPVEKEDVGVNWFQKPEKSGRFGYGKKIAVEPGMDTLSQAIVVAEDGDVLHLNPGKYHVSKILKIDKSLRLQGSGEVAISYERSTLFELVDGGSLSINDLSITGAEAPDYQNNSVIRTSRYSMLNNYEIEINRSNFKELDVNKNFNVIAVAKGTMADQISISHCTIEGVSGAVLKLDSEVDNIGIYNAEYVSISDSTFANISGGLIRLYRGGSDESTFGPHLDINRSNIKAVGNASGLSSVPSISLHGVQVANIANNHFIDSGSVSVVHTVGEPRTSVVDNLFERTELEAIEELYNTGSSTAIVENKFVD</sequence>
<protein>
    <recommendedName>
        <fullName evidence="3">Alginate lyase</fullName>
    </recommendedName>
</protein>
<dbReference type="InterPro" id="IPR006626">
    <property type="entry name" value="PbH1"/>
</dbReference>
<name>A0AAV3U2X2_9ALTE</name>
<organism evidence="1 2">
    <name type="scientific">Halioxenophilus aromaticivorans</name>
    <dbReference type="NCBI Taxonomy" id="1306992"/>
    <lineage>
        <taxon>Bacteria</taxon>
        <taxon>Pseudomonadati</taxon>
        <taxon>Pseudomonadota</taxon>
        <taxon>Gammaproteobacteria</taxon>
        <taxon>Alteromonadales</taxon>
        <taxon>Alteromonadaceae</taxon>
        <taxon>Halioxenophilus</taxon>
    </lineage>
</organism>